<organism evidence="6 7">
    <name type="scientific">Paucilactobacillus oligofermentans DSM 15707 = LMG 22743</name>
    <dbReference type="NCBI Taxonomy" id="1423778"/>
    <lineage>
        <taxon>Bacteria</taxon>
        <taxon>Bacillati</taxon>
        <taxon>Bacillota</taxon>
        <taxon>Bacilli</taxon>
        <taxon>Lactobacillales</taxon>
        <taxon>Lactobacillaceae</taxon>
        <taxon>Paucilactobacillus</taxon>
    </lineage>
</organism>
<accession>A0A0R1RXW5</accession>
<feature type="transmembrane region" description="Helical" evidence="5">
    <location>
        <begin position="35"/>
        <end position="53"/>
    </location>
</feature>
<dbReference type="InterPro" id="IPR003825">
    <property type="entry name" value="Colicin-V_CvpA"/>
</dbReference>
<evidence type="ECO:0000313" key="7">
    <source>
        <dbReference type="Proteomes" id="UP000051697"/>
    </source>
</evidence>
<comment type="caution">
    <text evidence="6">The sequence shown here is derived from an EMBL/GenBank/DDBJ whole genome shotgun (WGS) entry which is preliminary data.</text>
</comment>
<dbReference type="GO" id="GO:0016020">
    <property type="term" value="C:membrane"/>
    <property type="evidence" value="ECO:0007669"/>
    <property type="project" value="UniProtKB-SubCell"/>
</dbReference>
<dbReference type="PANTHER" id="PTHR37306:SF1">
    <property type="entry name" value="COLICIN V PRODUCTION PROTEIN"/>
    <property type="match status" value="1"/>
</dbReference>
<keyword evidence="4 5" id="KW-0472">Membrane</keyword>
<gene>
    <name evidence="6" type="ORF">FC70_GL000453</name>
</gene>
<dbReference type="PANTHER" id="PTHR37306">
    <property type="entry name" value="COLICIN V PRODUCTION PROTEIN"/>
    <property type="match status" value="1"/>
</dbReference>
<keyword evidence="3 5" id="KW-1133">Transmembrane helix</keyword>
<evidence type="ECO:0000256" key="1">
    <source>
        <dbReference type="ARBA" id="ARBA00004141"/>
    </source>
</evidence>
<comment type="subcellular location">
    <subcellularLocation>
        <location evidence="1">Membrane</location>
        <topology evidence="1">Multi-pass membrane protein</topology>
    </subcellularLocation>
</comment>
<evidence type="ECO:0000256" key="2">
    <source>
        <dbReference type="ARBA" id="ARBA00022692"/>
    </source>
</evidence>
<dbReference type="PATRIC" id="fig|1423778.4.peg.472"/>
<evidence type="ECO:0000256" key="5">
    <source>
        <dbReference type="SAM" id="Phobius"/>
    </source>
</evidence>
<keyword evidence="7" id="KW-1185">Reference proteome</keyword>
<reference evidence="6 7" key="1">
    <citation type="journal article" date="2015" name="Genome Announc.">
        <title>Expanding the biotechnology potential of lactobacilli through comparative genomics of 213 strains and associated genera.</title>
        <authorList>
            <person name="Sun Z."/>
            <person name="Harris H.M."/>
            <person name="McCann A."/>
            <person name="Guo C."/>
            <person name="Argimon S."/>
            <person name="Zhang W."/>
            <person name="Yang X."/>
            <person name="Jeffery I.B."/>
            <person name="Cooney J.C."/>
            <person name="Kagawa T.F."/>
            <person name="Liu W."/>
            <person name="Song Y."/>
            <person name="Salvetti E."/>
            <person name="Wrobel A."/>
            <person name="Rasinkangas P."/>
            <person name="Parkhill J."/>
            <person name="Rea M.C."/>
            <person name="O'Sullivan O."/>
            <person name="Ritari J."/>
            <person name="Douillard F.P."/>
            <person name="Paul Ross R."/>
            <person name="Yang R."/>
            <person name="Briner A.E."/>
            <person name="Felis G.E."/>
            <person name="de Vos W.M."/>
            <person name="Barrangou R."/>
            <person name="Klaenhammer T.R."/>
            <person name="Caufield P.W."/>
            <person name="Cui Y."/>
            <person name="Zhang H."/>
            <person name="O'Toole P.W."/>
        </authorList>
    </citation>
    <scope>NUCLEOTIDE SEQUENCE [LARGE SCALE GENOMIC DNA]</scope>
    <source>
        <strain evidence="6 7">DSM 15707</strain>
    </source>
</reference>
<name>A0A0R1RXW5_9LACO</name>
<dbReference type="EMBL" id="AZFE01000003">
    <property type="protein sequence ID" value="KRL57979.1"/>
    <property type="molecule type" value="Genomic_DNA"/>
</dbReference>
<keyword evidence="2 5" id="KW-0812">Transmembrane</keyword>
<sequence length="135" mass="14968">MTQLVGDNLTSLFPVFDATTNSTGSALNSSNGDSFFYNGIAFFITFLIVMKLVKWLIMRLNLLSKIPVIHQINALAGGLINLGLTYVVIFLILTVFQVLPNTWWQDQLAVSGIAQWIINDTPVLSQQVVYWLSGS</sequence>
<dbReference type="GO" id="GO:0009403">
    <property type="term" value="P:toxin biosynthetic process"/>
    <property type="evidence" value="ECO:0007669"/>
    <property type="project" value="InterPro"/>
</dbReference>
<proteinExistence type="predicted"/>
<evidence type="ECO:0000256" key="3">
    <source>
        <dbReference type="ARBA" id="ARBA00022989"/>
    </source>
</evidence>
<dbReference type="STRING" id="1423778.FC70_GL000453"/>
<evidence type="ECO:0000313" key="6">
    <source>
        <dbReference type="EMBL" id="KRL57979.1"/>
    </source>
</evidence>
<protein>
    <recommendedName>
        <fullName evidence="8">Colicin V production protein</fullName>
    </recommendedName>
</protein>
<dbReference type="Pfam" id="PF02674">
    <property type="entry name" value="Colicin_V"/>
    <property type="match status" value="1"/>
</dbReference>
<dbReference type="Proteomes" id="UP000051697">
    <property type="component" value="Unassembled WGS sequence"/>
</dbReference>
<evidence type="ECO:0008006" key="8">
    <source>
        <dbReference type="Google" id="ProtNLM"/>
    </source>
</evidence>
<dbReference type="AlphaFoldDB" id="A0A0R1RXW5"/>
<evidence type="ECO:0000256" key="4">
    <source>
        <dbReference type="ARBA" id="ARBA00023136"/>
    </source>
</evidence>
<feature type="transmembrane region" description="Helical" evidence="5">
    <location>
        <begin position="74"/>
        <end position="99"/>
    </location>
</feature>